<dbReference type="InterPro" id="IPR050171">
    <property type="entry name" value="MFS_Transporters"/>
</dbReference>
<dbReference type="Pfam" id="PF07690">
    <property type="entry name" value="MFS_1"/>
    <property type="match status" value="1"/>
</dbReference>
<evidence type="ECO:0000256" key="5">
    <source>
        <dbReference type="ARBA" id="ARBA00022989"/>
    </source>
</evidence>
<dbReference type="GO" id="GO:0022857">
    <property type="term" value="F:transmembrane transporter activity"/>
    <property type="evidence" value="ECO:0007669"/>
    <property type="project" value="InterPro"/>
</dbReference>
<dbReference type="EMBL" id="WJBD01000012">
    <property type="protein sequence ID" value="MBC3888862.1"/>
    <property type="molecule type" value="Genomic_DNA"/>
</dbReference>
<evidence type="ECO:0000256" key="3">
    <source>
        <dbReference type="ARBA" id="ARBA00022475"/>
    </source>
</evidence>
<sequence>MSEKKNGNLWVQVASLSVALLMYTTSMTTPALAEIAKAFPTAAPETIKLLSTIPSLMMVFFSLIAGKMTQYMSIKKVITIAMILIFVGGIPSAFVGDLNFMIFTRVIFGAGYGMIFPMASAIIAVLFTGPECNKMMGIKGAVGAAAGMVFQMMGGLLAGYNWRFSFLGFLLVIPIAIIIWVKLPDAGVVKHEKVKTSGIKEKKLTILTFVLTIACALINIVQFSFMTNIAMVMNADKIGNAAQSATVLTVFTAGAFVFGLLYGNTSKLLKQYSASIGALFVGLSFILFIFANSMTMLIVGAVIFGIGFGTFNPAITIAVAASAAQPKYTALAISVYVCGTGLGQFFSPYALKFIRGALNLTSTRADWEIAALFLIAGSVISMIFIALNSRKNTLIEEI</sequence>
<name>A0A923KSY7_9FIRM</name>
<keyword evidence="3" id="KW-1003">Cell membrane</keyword>
<organism evidence="9 10">
    <name type="scientific">Acetobacterium paludosum</name>
    <dbReference type="NCBI Taxonomy" id="52693"/>
    <lineage>
        <taxon>Bacteria</taxon>
        <taxon>Bacillati</taxon>
        <taxon>Bacillota</taxon>
        <taxon>Clostridia</taxon>
        <taxon>Eubacteriales</taxon>
        <taxon>Eubacteriaceae</taxon>
        <taxon>Acetobacterium</taxon>
    </lineage>
</organism>
<feature type="transmembrane region" description="Helical" evidence="7">
    <location>
        <begin position="77"/>
        <end position="96"/>
    </location>
</feature>
<feature type="domain" description="Major facilitator superfamily (MFS) profile" evidence="8">
    <location>
        <begin position="10"/>
        <end position="393"/>
    </location>
</feature>
<keyword evidence="4 7" id="KW-0812">Transmembrane</keyword>
<feature type="transmembrane region" description="Helical" evidence="7">
    <location>
        <begin position="367"/>
        <end position="387"/>
    </location>
</feature>
<feature type="transmembrane region" description="Helical" evidence="7">
    <location>
        <begin position="140"/>
        <end position="158"/>
    </location>
</feature>
<evidence type="ECO:0000313" key="9">
    <source>
        <dbReference type="EMBL" id="MBC3888862.1"/>
    </source>
</evidence>
<dbReference type="RefSeq" id="WP_148566148.1">
    <property type="nucleotide sequence ID" value="NZ_RXYA01000003.1"/>
</dbReference>
<dbReference type="InterPro" id="IPR036259">
    <property type="entry name" value="MFS_trans_sf"/>
</dbReference>
<reference evidence="9" key="1">
    <citation type="submission" date="2019-10" db="EMBL/GenBank/DDBJ databases">
        <authorList>
            <person name="Ross D.E."/>
            <person name="Gulliver D."/>
        </authorList>
    </citation>
    <scope>NUCLEOTIDE SEQUENCE</scope>
    <source>
        <strain evidence="9">DER-2019</strain>
    </source>
</reference>
<dbReference type="PANTHER" id="PTHR23517">
    <property type="entry name" value="RESISTANCE PROTEIN MDTM, PUTATIVE-RELATED-RELATED"/>
    <property type="match status" value="1"/>
</dbReference>
<comment type="subcellular location">
    <subcellularLocation>
        <location evidence="1">Cell membrane</location>
        <topology evidence="1">Multi-pass membrane protein</topology>
    </subcellularLocation>
</comment>
<gene>
    <name evidence="9" type="ORF">GH810_11110</name>
</gene>
<dbReference type="SUPFAM" id="SSF103473">
    <property type="entry name" value="MFS general substrate transporter"/>
    <property type="match status" value="1"/>
</dbReference>
<keyword evidence="2" id="KW-0813">Transport</keyword>
<keyword evidence="5 7" id="KW-1133">Transmembrane helix</keyword>
<evidence type="ECO:0000256" key="4">
    <source>
        <dbReference type="ARBA" id="ARBA00022692"/>
    </source>
</evidence>
<dbReference type="AlphaFoldDB" id="A0A923KSY7"/>
<keyword evidence="6 7" id="KW-0472">Membrane</keyword>
<dbReference type="Proteomes" id="UP000616595">
    <property type="component" value="Unassembled WGS sequence"/>
</dbReference>
<feature type="transmembrane region" description="Helical" evidence="7">
    <location>
        <begin position="204"/>
        <end position="225"/>
    </location>
</feature>
<dbReference type="GO" id="GO:0005886">
    <property type="term" value="C:plasma membrane"/>
    <property type="evidence" value="ECO:0007669"/>
    <property type="project" value="UniProtKB-SubCell"/>
</dbReference>
<feature type="transmembrane region" description="Helical" evidence="7">
    <location>
        <begin position="274"/>
        <end position="291"/>
    </location>
</feature>
<comment type="caution">
    <text evidence="9">The sequence shown here is derived from an EMBL/GenBank/DDBJ whole genome shotgun (WGS) entry which is preliminary data.</text>
</comment>
<evidence type="ECO:0000256" key="6">
    <source>
        <dbReference type="ARBA" id="ARBA00023136"/>
    </source>
</evidence>
<dbReference type="PROSITE" id="PS50850">
    <property type="entry name" value="MFS"/>
    <property type="match status" value="1"/>
</dbReference>
<feature type="transmembrane region" description="Helical" evidence="7">
    <location>
        <begin position="102"/>
        <end position="128"/>
    </location>
</feature>
<dbReference type="InterPro" id="IPR020846">
    <property type="entry name" value="MFS_dom"/>
</dbReference>
<feature type="transmembrane region" description="Helical" evidence="7">
    <location>
        <begin position="245"/>
        <end position="262"/>
    </location>
</feature>
<evidence type="ECO:0000256" key="2">
    <source>
        <dbReference type="ARBA" id="ARBA00022448"/>
    </source>
</evidence>
<keyword evidence="10" id="KW-1185">Reference proteome</keyword>
<dbReference type="Gene3D" id="1.20.1250.20">
    <property type="entry name" value="MFS general substrate transporter like domains"/>
    <property type="match status" value="1"/>
</dbReference>
<dbReference type="PANTHER" id="PTHR23517:SF2">
    <property type="entry name" value="MULTIDRUG RESISTANCE PROTEIN MDTH"/>
    <property type="match status" value="1"/>
</dbReference>
<evidence type="ECO:0000259" key="8">
    <source>
        <dbReference type="PROSITE" id="PS50850"/>
    </source>
</evidence>
<protein>
    <submittedName>
        <fullName evidence="9">MFS transporter</fullName>
    </submittedName>
</protein>
<evidence type="ECO:0000256" key="1">
    <source>
        <dbReference type="ARBA" id="ARBA00004651"/>
    </source>
</evidence>
<dbReference type="OrthoDB" id="9812221at2"/>
<accession>A0A923KSY7</accession>
<dbReference type="InterPro" id="IPR011701">
    <property type="entry name" value="MFS"/>
</dbReference>
<feature type="transmembrane region" description="Helical" evidence="7">
    <location>
        <begin position="328"/>
        <end position="347"/>
    </location>
</feature>
<reference evidence="9" key="2">
    <citation type="submission" date="2020-10" db="EMBL/GenBank/DDBJ databases">
        <title>Comparative genomics of the Acetobacterium genus.</title>
        <authorList>
            <person name="Marshall C."/>
            <person name="May H."/>
            <person name="Norman S."/>
        </authorList>
    </citation>
    <scope>NUCLEOTIDE SEQUENCE</scope>
    <source>
        <strain evidence="9">DER-2019</strain>
    </source>
</reference>
<evidence type="ECO:0000313" key="10">
    <source>
        <dbReference type="Proteomes" id="UP000616595"/>
    </source>
</evidence>
<feature type="transmembrane region" description="Helical" evidence="7">
    <location>
        <begin position="49"/>
        <end position="65"/>
    </location>
</feature>
<feature type="transmembrane region" description="Helical" evidence="7">
    <location>
        <begin position="164"/>
        <end position="183"/>
    </location>
</feature>
<feature type="transmembrane region" description="Helical" evidence="7">
    <location>
        <begin position="297"/>
        <end position="321"/>
    </location>
</feature>
<evidence type="ECO:0000256" key="7">
    <source>
        <dbReference type="SAM" id="Phobius"/>
    </source>
</evidence>
<proteinExistence type="predicted"/>